<comment type="caution">
    <text evidence="1">The sequence shown here is derived from an EMBL/GenBank/DDBJ whole genome shotgun (WGS) entry which is preliminary data.</text>
</comment>
<protein>
    <submittedName>
        <fullName evidence="1">Uncharacterized protein</fullName>
    </submittedName>
</protein>
<accession>A0A562VM61</accession>
<dbReference type="EMBL" id="VLLN01000014">
    <property type="protein sequence ID" value="TWJ18817.1"/>
    <property type="molecule type" value="Genomic_DNA"/>
</dbReference>
<gene>
    <name evidence="1" type="ORF">JN12_02454</name>
</gene>
<evidence type="ECO:0000313" key="2">
    <source>
        <dbReference type="Proteomes" id="UP000319449"/>
    </source>
</evidence>
<sequence length="54" mass="6509">MQLNYTSLFAIKIIKLNSTEFLAFNMYVYPESCLTRGLFWDHTPFNFTNFFLCR</sequence>
<reference evidence="1 2" key="1">
    <citation type="submission" date="2019-07" db="EMBL/GenBank/DDBJ databases">
        <title>Genomic Encyclopedia of Archaeal and Bacterial Type Strains, Phase II (KMG-II): from individual species to whole genera.</title>
        <authorList>
            <person name="Goeker M."/>
        </authorList>
    </citation>
    <scope>NUCLEOTIDE SEQUENCE [LARGE SCALE GENOMIC DNA]</scope>
    <source>
        <strain evidence="1 2">ATCC BAA-1139</strain>
    </source>
</reference>
<name>A0A562VM61_9BACT</name>
<keyword evidence="2" id="KW-1185">Reference proteome</keyword>
<proteinExistence type="predicted"/>
<dbReference type="AlphaFoldDB" id="A0A562VM61"/>
<evidence type="ECO:0000313" key="1">
    <source>
        <dbReference type="EMBL" id="TWJ18817.1"/>
    </source>
</evidence>
<organism evidence="1 2">
    <name type="scientific">Geobacter argillaceus</name>
    <dbReference type="NCBI Taxonomy" id="345631"/>
    <lineage>
        <taxon>Bacteria</taxon>
        <taxon>Pseudomonadati</taxon>
        <taxon>Thermodesulfobacteriota</taxon>
        <taxon>Desulfuromonadia</taxon>
        <taxon>Geobacterales</taxon>
        <taxon>Geobacteraceae</taxon>
        <taxon>Geobacter</taxon>
    </lineage>
</organism>
<dbReference type="Proteomes" id="UP000319449">
    <property type="component" value="Unassembled WGS sequence"/>
</dbReference>